<gene>
    <name evidence="3" type="primary">LOC112055686</name>
</gene>
<evidence type="ECO:0000313" key="3">
    <source>
        <dbReference type="RefSeq" id="XP_023951645.2"/>
    </source>
</evidence>
<protein>
    <submittedName>
        <fullName evidence="3">Serine/arginine-rich splicing factor 4-like</fullName>
    </submittedName>
</protein>
<evidence type="ECO:0000256" key="1">
    <source>
        <dbReference type="SAM" id="MobiDB-lite"/>
    </source>
</evidence>
<proteinExistence type="predicted"/>
<name>A0A6J1NVB1_BICAN</name>
<dbReference type="KEGG" id="bany:112055686"/>
<keyword evidence="2" id="KW-1185">Reference proteome</keyword>
<feature type="region of interest" description="Disordered" evidence="1">
    <location>
        <begin position="1"/>
        <end position="118"/>
    </location>
</feature>
<organism evidence="2 3">
    <name type="scientific">Bicyclus anynana</name>
    <name type="common">Squinting bush brown butterfly</name>
    <dbReference type="NCBI Taxonomy" id="110368"/>
    <lineage>
        <taxon>Eukaryota</taxon>
        <taxon>Metazoa</taxon>
        <taxon>Ecdysozoa</taxon>
        <taxon>Arthropoda</taxon>
        <taxon>Hexapoda</taxon>
        <taxon>Insecta</taxon>
        <taxon>Pterygota</taxon>
        <taxon>Neoptera</taxon>
        <taxon>Endopterygota</taxon>
        <taxon>Lepidoptera</taxon>
        <taxon>Glossata</taxon>
        <taxon>Ditrysia</taxon>
        <taxon>Papilionoidea</taxon>
        <taxon>Nymphalidae</taxon>
        <taxon>Satyrinae</taxon>
        <taxon>Satyrini</taxon>
        <taxon>Mycalesina</taxon>
        <taxon>Bicyclus</taxon>
    </lineage>
</organism>
<evidence type="ECO:0000313" key="2">
    <source>
        <dbReference type="Proteomes" id="UP001652582"/>
    </source>
</evidence>
<dbReference type="Proteomes" id="UP001652582">
    <property type="component" value="Chromosome 3"/>
</dbReference>
<dbReference type="RefSeq" id="XP_023951645.2">
    <property type="nucleotide sequence ID" value="XM_024095877.2"/>
</dbReference>
<dbReference type="GeneID" id="112055686"/>
<sequence>MDAYKYSPSFPQYVGYPEGFPDHGDGFGEYYDLGPMNADREVNRSGRSKQRKSRKRNTKNSRSRSRTVSKSNSRSRSRTKSRSRTRSHSQSRSRTLSRTRSRSRSRSRSVSHGKKEIKEPGFMDAFRVLYLTPSKHKKSTTKYLATKKRQDRIQELLKSDGLGSKKWRFYPRIQNQGPEPNEVPGVRDNVDQRVKVDGDFLRKYKRSKTVDADAPIAKLKRWELVLYKRLGFIQAV</sequence>
<dbReference type="OrthoDB" id="7451726at2759"/>
<feature type="compositionally biased region" description="Basic residues" evidence="1">
    <location>
        <begin position="46"/>
        <end position="112"/>
    </location>
</feature>
<reference evidence="3" key="1">
    <citation type="submission" date="2025-08" db="UniProtKB">
        <authorList>
            <consortium name="RefSeq"/>
        </authorList>
    </citation>
    <scope>IDENTIFICATION</scope>
</reference>
<dbReference type="AlphaFoldDB" id="A0A6J1NVB1"/>
<accession>A0A6J1NVB1</accession>